<feature type="compositionally biased region" description="Basic and acidic residues" evidence="1">
    <location>
        <begin position="58"/>
        <end position="67"/>
    </location>
</feature>
<feature type="compositionally biased region" description="Basic and acidic residues" evidence="1">
    <location>
        <begin position="363"/>
        <end position="372"/>
    </location>
</feature>
<dbReference type="EMBL" id="QJNU01000208">
    <property type="protein sequence ID" value="RYP04491.1"/>
    <property type="molecule type" value="Genomic_DNA"/>
</dbReference>
<dbReference type="PANTHER" id="PTHR42354">
    <property type="entry name" value="C2H2-TYPE DOMAIN-CONTAINING PROTEIN"/>
    <property type="match status" value="1"/>
</dbReference>
<dbReference type="STRING" id="155417.A0A4Q4TCP2"/>
<feature type="region of interest" description="Disordered" evidence="1">
    <location>
        <begin position="185"/>
        <end position="212"/>
    </location>
</feature>
<gene>
    <name evidence="3" type="ORF">DL764_004430</name>
</gene>
<feature type="region of interest" description="Disordered" evidence="1">
    <location>
        <begin position="363"/>
        <end position="409"/>
    </location>
</feature>
<accession>A0A4Q4TCP2</accession>
<keyword evidence="2" id="KW-0472">Membrane</keyword>
<keyword evidence="2" id="KW-0812">Transmembrane</keyword>
<keyword evidence="4" id="KW-1185">Reference proteome</keyword>
<proteinExistence type="predicted"/>
<evidence type="ECO:0000313" key="3">
    <source>
        <dbReference type="EMBL" id="RYP04491.1"/>
    </source>
</evidence>
<feature type="transmembrane region" description="Helical" evidence="2">
    <location>
        <begin position="16"/>
        <end position="36"/>
    </location>
</feature>
<feature type="region of interest" description="Disordered" evidence="1">
    <location>
        <begin position="58"/>
        <end position="89"/>
    </location>
</feature>
<sequence>MNYANMIEEKNLKKTFIIATLCSTIIGTFSSSIGLWDRVRQRRRDLKQDEEIKALKDKVETADRHSADATWRSQHPQPSPQLRDRDRDEVAESLERSGALIRREFDDGYERYGRRFAVGDAATENRLQAQIIALQQTVIDVLQAALYDGRQLTHADVARLVAASDAARDGSLDALRQQRQRLMATEAPLPRLPPPSSQRSLSPPANRRPVATLPAPDDELFCRYSLDLQYARNKPLASSFAPGGDCRCPACGVRLAEARPDDFWAITKRVVVKSHDDGTSSGGGSYDKHGQRRQEVIEEEREFHLGQRFVVKCHTPDGEFACVLCNRHRGADALCRSVETLVNHVGRRHDVAELEREVDLLERPHPPPRVERAALPPPVPMPPSPTPARREVEGLDLRGRDLGLPAKYR</sequence>
<name>A0A4Q4TCP2_9PEZI</name>
<dbReference type="Proteomes" id="UP000293360">
    <property type="component" value="Unassembled WGS sequence"/>
</dbReference>
<evidence type="ECO:0000313" key="4">
    <source>
        <dbReference type="Proteomes" id="UP000293360"/>
    </source>
</evidence>
<evidence type="ECO:0000256" key="2">
    <source>
        <dbReference type="SAM" id="Phobius"/>
    </source>
</evidence>
<feature type="compositionally biased region" description="Pro residues" evidence="1">
    <location>
        <begin position="375"/>
        <end position="386"/>
    </location>
</feature>
<feature type="compositionally biased region" description="Basic and acidic residues" evidence="1">
    <location>
        <begin position="388"/>
        <end position="401"/>
    </location>
</feature>
<organism evidence="3 4">
    <name type="scientific">Monosporascus ibericus</name>
    <dbReference type="NCBI Taxonomy" id="155417"/>
    <lineage>
        <taxon>Eukaryota</taxon>
        <taxon>Fungi</taxon>
        <taxon>Dikarya</taxon>
        <taxon>Ascomycota</taxon>
        <taxon>Pezizomycotina</taxon>
        <taxon>Sordariomycetes</taxon>
        <taxon>Xylariomycetidae</taxon>
        <taxon>Xylariales</taxon>
        <taxon>Xylariales incertae sedis</taxon>
        <taxon>Monosporascus</taxon>
    </lineage>
</organism>
<dbReference type="AlphaFoldDB" id="A0A4Q4TCP2"/>
<dbReference type="PANTHER" id="PTHR42354:SF1">
    <property type="entry name" value="C2H2-TYPE DOMAIN-CONTAINING PROTEIN"/>
    <property type="match status" value="1"/>
</dbReference>
<protein>
    <submittedName>
        <fullName evidence="3">Uncharacterized protein</fullName>
    </submittedName>
</protein>
<reference evidence="3 4" key="1">
    <citation type="submission" date="2018-06" db="EMBL/GenBank/DDBJ databases">
        <title>Complete Genomes of Monosporascus.</title>
        <authorList>
            <person name="Robinson A.J."/>
            <person name="Natvig D.O."/>
        </authorList>
    </citation>
    <scope>NUCLEOTIDE SEQUENCE [LARGE SCALE GENOMIC DNA]</scope>
    <source>
        <strain evidence="3 4">CBS 110550</strain>
    </source>
</reference>
<comment type="caution">
    <text evidence="3">The sequence shown here is derived from an EMBL/GenBank/DDBJ whole genome shotgun (WGS) entry which is preliminary data.</text>
</comment>
<evidence type="ECO:0000256" key="1">
    <source>
        <dbReference type="SAM" id="MobiDB-lite"/>
    </source>
</evidence>
<keyword evidence="2" id="KW-1133">Transmembrane helix</keyword>
<dbReference type="OrthoDB" id="5309037at2759"/>